<dbReference type="InterPro" id="IPR000086">
    <property type="entry name" value="NUDIX_hydrolase_dom"/>
</dbReference>
<feature type="domain" description="Nudix hydrolase" evidence="1">
    <location>
        <begin position="54"/>
        <end position="185"/>
    </location>
</feature>
<dbReference type="GO" id="GO:0016787">
    <property type="term" value="F:hydrolase activity"/>
    <property type="evidence" value="ECO:0007669"/>
    <property type="project" value="UniProtKB-KW"/>
</dbReference>
<sequence>MRGAPPPALRHLYDDVLAVLLRWSAPNQTQEQLRRSFMATLAQDPSAVAKSGPPAHITASCLVLSADGSRVLLHLHGKAGIWLQFGGHLETTDASVWDAARREATEESGLFGLDPWPDPIDLDRHALGNRFGTCSEHLDIRFLAVAPAGSAPLASDESTDIGWFPVDALPPDVAPDVPRLIAVCRDHLAAAARRG</sequence>
<keyword evidence="2" id="KW-0378">Hydrolase</keyword>
<proteinExistence type="predicted"/>
<dbReference type="SUPFAM" id="SSF55811">
    <property type="entry name" value="Nudix"/>
    <property type="match status" value="1"/>
</dbReference>
<dbReference type="Proteomes" id="UP001501475">
    <property type="component" value="Unassembled WGS sequence"/>
</dbReference>
<dbReference type="InterPro" id="IPR015797">
    <property type="entry name" value="NUDIX_hydrolase-like_dom_sf"/>
</dbReference>
<dbReference type="EMBL" id="BAAAPN010000049">
    <property type="protein sequence ID" value="GAA1761887.1"/>
    <property type="molecule type" value="Genomic_DNA"/>
</dbReference>
<dbReference type="CDD" id="cd03674">
    <property type="entry name" value="NUDIX_Hydrolase"/>
    <property type="match status" value="1"/>
</dbReference>
<evidence type="ECO:0000259" key="1">
    <source>
        <dbReference type="PROSITE" id="PS51462"/>
    </source>
</evidence>
<dbReference type="RefSeq" id="WP_344065956.1">
    <property type="nucleotide sequence ID" value="NZ_BAAAPN010000049.1"/>
</dbReference>
<gene>
    <name evidence="2" type="ORF">GCM10009810_21570</name>
</gene>
<comment type="caution">
    <text evidence="2">The sequence shown here is derived from an EMBL/GenBank/DDBJ whole genome shotgun (WGS) entry which is preliminary data.</text>
</comment>
<evidence type="ECO:0000313" key="3">
    <source>
        <dbReference type="Proteomes" id="UP001501475"/>
    </source>
</evidence>
<keyword evidence="3" id="KW-1185">Reference proteome</keyword>
<name>A0ABN2KPJ1_9MICO</name>
<dbReference type="Gene3D" id="3.90.79.10">
    <property type="entry name" value="Nucleoside Triphosphate Pyrophosphohydrolase"/>
    <property type="match status" value="1"/>
</dbReference>
<reference evidence="2 3" key="1">
    <citation type="journal article" date="2019" name="Int. J. Syst. Evol. Microbiol.">
        <title>The Global Catalogue of Microorganisms (GCM) 10K type strain sequencing project: providing services to taxonomists for standard genome sequencing and annotation.</title>
        <authorList>
            <consortium name="The Broad Institute Genomics Platform"/>
            <consortium name="The Broad Institute Genome Sequencing Center for Infectious Disease"/>
            <person name="Wu L."/>
            <person name="Ma J."/>
        </authorList>
    </citation>
    <scope>NUCLEOTIDE SEQUENCE [LARGE SCALE GENOMIC DNA]</scope>
    <source>
        <strain evidence="2 3">JCM 15591</strain>
    </source>
</reference>
<protein>
    <submittedName>
        <fullName evidence="2">NUDIX hydrolase</fullName>
    </submittedName>
</protein>
<accession>A0ABN2KPJ1</accession>
<evidence type="ECO:0000313" key="2">
    <source>
        <dbReference type="EMBL" id="GAA1761887.1"/>
    </source>
</evidence>
<dbReference type="Pfam" id="PF00293">
    <property type="entry name" value="NUDIX"/>
    <property type="match status" value="1"/>
</dbReference>
<organism evidence="2 3">
    <name type="scientific">Nostocoides vanveenii</name>
    <dbReference type="NCBI Taxonomy" id="330835"/>
    <lineage>
        <taxon>Bacteria</taxon>
        <taxon>Bacillati</taxon>
        <taxon>Actinomycetota</taxon>
        <taxon>Actinomycetes</taxon>
        <taxon>Micrococcales</taxon>
        <taxon>Intrasporangiaceae</taxon>
        <taxon>Nostocoides</taxon>
    </lineage>
</organism>
<dbReference type="PROSITE" id="PS51462">
    <property type="entry name" value="NUDIX"/>
    <property type="match status" value="1"/>
</dbReference>